<dbReference type="InterPro" id="IPR039844">
    <property type="entry name" value="URB1"/>
</dbReference>
<feature type="domain" description="URB1 N-terminal" evidence="2">
    <location>
        <begin position="201"/>
        <end position="447"/>
    </location>
</feature>
<sequence>MASSQKRKAFDLNEEIGKRIEITDEEGMDSDEERNDEIANDFDEEDEDTIDASETDDTSDEEFVEKSNSDKERHDNDSYEMINKVSKRDSRSEEFNNGGYKDDEDDEEEEEEEDEEEEEYQGDEEIMENDVVPTTDVVINVSELRLKLGSPEGASAIKSYFSQKGDLDYVREYIKQGGSVGELLSQLEQMDIRKGLAVDVFSALGLIILKTMKEFPDHEYKLTEDCKEFITKYITQMSPMLSSKMSLGRKKTVLKLLTAIASINDALALQVLSGLDLKRDVIYYLAEHNNPMDESSIRILFAQFLLSFIVGHNAKVINRLCEKKYWIPALFPEMKYDLFKTVDLILTALEEWLINRKDVTKSAKLYVFNSKTLSHLANLYQWNPKSWRENVKDKKITIPVRHTPTDPEELSLVRAKVHHLLLTLCTSVKFGVIFNDPKYGTSQHKVNSLVQQFLTTAPNADVLFGCLKISLGEGNYNSTKITIDLIFSLHSVFPQLFDTIRYNKLVLQMLQENKEAIKQQELDQDRCNLVLKLIKLEIMLNPQAESKDAYVKYLEDIFQLAYANGEDCKNLAIELIKEILESTGLFINTPFELTLWVHLLSEITPEIGTFLREALLFANEQRYEICNAIFLSQEGTLENMEAGQISLDDFINLSVNEEYENPVDTTENKANEVISYNSNLELSPLLPALLNVVSKSTSNKLGYNLLTRFMIHFLHTQVSTKAYSSLLAKYTCYAVDKVLNYVSTWNSKPKALSLSPFTDSIYSHISKYILLKSDEEPLDKINLNDKVMVELCLNQCTFTICQLSLIGQAFDEIIIRSINIVKYLIKATTKLPLTHPQLLNDFHPVRICSSNLTSFVTAIVENSSEIPYSTIYPYANRYFYLNNELTPWICVIEYLLNKAAEFEIIIPVEFLSKLCEIIYELDKADFELTNLNKELYNYIVKSKIEISGMLFDKFSELFLSLCTNKYWYEEFCVLLMQIFGQELPELPQHISIDRAIILIASVNFEKNYFKHILSSRYSEILVAICTQPTPSWLADLAKVIQPIMCSTEICRTFLSITSTEEDLSYLQKLDSNLIEYLILYGMKLPSAALLLLLIMELFKMDTSLIKESYIPVFLSAYQASLTESDKIILEVLQLFESCGINMSICKPYVWGESAIEHYAIKQGSKPSKSHPTFTLDHLNRDMINRTITHFPINRKLEGSCTVEYEDVYDPAFILPVLHQVLSPDSTVNINPWKVFHCGAMALTLASLGSKCSEIRAAACLVIQKIHAQNNRKKDALVWYHFIEAIRQGLAEFDESNEVPKVSCLVSTFLARASLIIFDPTHYLYKQIQNFIYARPAMNLKTVPALMEVFHSTEEHYRLHQQWMLEVIRDGIKESSDLQLAFKCNVLKMLLVFHSSCLSNKDIKVLIEEIVAKCLKYADKENHFLINNYSVIPWLEYSGKSSFLLEQLPQKSTSQIKSLVTYVCRSVKKNELDGSNKETEKQSYVHETLSKSRILV</sequence>
<dbReference type="EMBL" id="ACPB03018323">
    <property type="status" value="NOT_ANNOTATED_CDS"/>
    <property type="molecule type" value="Genomic_DNA"/>
</dbReference>
<reference evidence="4" key="1">
    <citation type="submission" date="2015-05" db="UniProtKB">
        <authorList>
            <consortium name="EnsemblMetazoa"/>
        </authorList>
    </citation>
    <scope>IDENTIFICATION</scope>
</reference>
<dbReference type="FunCoup" id="T1I098">
    <property type="interactions" value="478"/>
</dbReference>
<dbReference type="EnsemblMetazoa" id="RPRC009718-RA">
    <property type="protein sequence ID" value="RPRC009718-PA"/>
    <property type="gene ID" value="RPRC009718"/>
</dbReference>
<dbReference type="GO" id="GO:0005730">
    <property type="term" value="C:nucleolus"/>
    <property type="evidence" value="ECO:0007669"/>
    <property type="project" value="TreeGrafter"/>
</dbReference>
<dbReference type="InterPro" id="IPR021714">
    <property type="entry name" value="URB1_N"/>
</dbReference>
<evidence type="ECO:0000256" key="1">
    <source>
        <dbReference type="SAM" id="MobiDB-lite"/>
    </source>
</evidence>
<dbReference type="eggNOG" id="KOG1791">
    <property type="taxonomic scope" value="Eukaryota"/>
</dbReference>
<accession>T1I098</accession>
<dbReference type="Proteomes" id="UP000015103">
    <property type="component" value="Unassembled WGS sequence"/>
</dbReference>
<dbReference type="Pfam" id="PF16201">
    <property type="entry name" value="NopRA1"/>
    <property type="match status" value="1"/>
</dbReference>
<dbReference type="HOGENOM" id="CLU_236942_0_0_1"/>
<dbReference type="OMA" id="FDLECCK"/>
<name>T1I098_RHOPR</name>
<feature type="compositionally biased region" description="Acidic residues" evidence="1">
    <location>
        <begin position="102"/>
        <end position="127"/>
    </location>
</feature>
<dbReference type="PANTHER" id="PTHR13500:SF0">
    <property type="entry name" value="NUCLEOLAR PRE-RIBOSOMAL-ASSOCIATED PROTEIN 1"/>
    <property type="match status" value="1"/>
</dbReference>
<feature type="compositionally biased region" description="Acidic residues" evidence="1">
    <location>
        <begin position="23"/>
        <end position="63"/>
    </location>
</feature>
<dbReference type="Pfam" id="PF11707">
    <property type="entry name" value="Npa1"/>
    <property type="match status" value="1"/>
</dbReference>
<dbReference type="STRING" id="13249.T1I098"/>
<keyword evidence="5" id="KW-1185">Reference proteome</keyword>
<dbReference type="VEuPathDB" id="VectorBase:RPRC009718"/>
<evidence type="ECO:0008006" key="6">
    <source>
        <dbReference type="Google" id="ProtNLM"/>
    </source>
</evidence>
<dbReference type="InterPro" id="IPR032436">
    <property type="entry name" value="URB1_C"/>
</dbReference>
<feature type="domain" description="URB1 C-terminal" evidence="3">
    <location>
        <begin position="1241"/>
        <end position="1433"/>
    </location>
</feature>
<organism evidence="4 5">
    <name type="scientific">Rhodnius prolixus</name>
    <name type="common">Triatomid bug</name>
    <dbReference type="NCBI Taxonomy" id="13249"/>
    <lineage>
        <taxon>Eukaryota</taxon>
        <taxon>Metazoa</taxon>
        <taxon>Ecdysozoa</taxon>
        <taxon>Arthropoda</taxon>
        <taxon>Hexapoda</taxon>
        <taxon>Insecta</taxon>
        <taxon>Pterygota</taxon>
        <taxon>Neoptera</taxon>
        <taxon>Paraneoptera</taxon>
        <taxon>Hemiptera</taxon>
        <taxon>Heteroptera</taxon>
        <taxon>Panheteroptera</taxon>
        <taxon>Cimicomorpha</taxon>
        <taxon>Reduviidae</taxon>
        <taxon>Triatominae</taxon>
        <taxon>Rhodnius</taxon>
    </lineage>
</organism>
<dbReference type="EMBL" id="ACPB03018322">
    <property type="status" value="NOT_ANNOTATED_CDS"/>
    <property type="molecule type" value="Genomic_DNA"/>
</dbReference>
<dbReference type="EMBL" id="ACPB03018324">
    <property type="status" value="NOT_ANNOTATED_CDS"/>
    <property type="molecule type" value="Genomic_DNA"/>
</dbReference>
<feature type="compositionally biased region" description="Basic and acidic residues" evidence="1">
    <location>
        <begin position="64"/>
        <end position="77"/>
    </location>
</feature>
<feature type="compositionally biased region" description="Basic and acidic residues" evidence="1">
    <location>
        <begin position="8"/>
        <end position="22"/>
    </location>
</feature>
<evidence type="ECO:0000313" key="4">
    <source>
        <dbReference type="EnsemblMetazoa" id="RPRC009718-PA"/>
    </source>
</evidence>
<protein>
    <recommendedName>
        <fullName evidence="6">Nucleolar pre-ribosomal-associated protein 1 C-terminal domain-containing protein</fullName>
    </recommendedName>
</protein>
<dbReference type="PANTHER" id="PTHR13500">
    <property type="entry name" value="NUCLEOLAR PRERIBOSOMAL-ASSOCIATED PROTEIN 1"/>
    <property type="match status" value="1"/>
</dbReference>
<dbReference type="InParanoid" id="T1I098"/>
<dbReference type="GO" id="GO:0000463">
    <property type="term" value="P:maturation of LSU-rRNA from tricistronic rRNA transcript (SSU-rRNA, 5.8S rRNA, LSU-rRNA)"/>
    <property type="evidence" value="ECO:0007669"/>
    <property type="project" value="TreeGrafter"/>
</dbReference>
<evidence type="ECO:0000259" key="2">
    <source>
        <dbReference type="Pfam" id="PF11707"/>
    </source>
</evidence>
<evidence type="ECO:0000313" key="5">
    <source>
        <dbReference type="Proteomes" id="UP000015103"/>
    </source>
</evidence>
<proteinExistence type="predicted"/>
<dbReference type="GO" id="GO:0000466">
    <property type="term" value="P:maturation of 5.8S rRNA from tricistronic rRNA transcript (SSU-rRNA, 5.8S rRNA, LSU-rRNA)"/>
    <property type="evidence" value="ECO:0007669"/>
    <property type="project" value="TreeGrafter"/>
</dbReference>
<feature type="region of interest" description="Disordered" evidence="1">
    <location>
        <begin position="1"/>
        <end position="127"/>
    </location>
</feature>
<evidence type="ECO:0000259" key="3">
    <source>
        <dbReference type="Pfam" id="PF16201"/>
    </source>
</evidence>